<feature type="compositionally biased region" description="Basic and acidic residues" evidence="1">
    <location>
        <begin position="51"/>
        <end position="65"/>
    </location>
</feature>
<accession>A0ABW4A9E4</accession>
<dbReference type="RefSeq" id="WP_317796059.1">
    <property type="nucleotide sequence ID" value="NZ_AP028461.1"/>
</dbReference>
<comment type="caution">
    <text evidence="3">The sequence shown here is derived from an EMBL/GenBank/DDBJ whole genome shotgun (WGS) entry which is preliminary data.</text>
</comment>
<reference evidence="4" key="1">
    <citation type="journal article" date="2019" name="Int. J. Syst. Evol. Microbiol.">
        <title>The Global Catalogue of Microorganisms (GCM) 10K type strain sequencing project: providing services to taxonomists for standard genome sequencing and annotation.</title>
        <authorList>
            <consortium name="The Broad Institute Genomics Platform"/>
            <consortium name="The Broad Institute Genome Sequencing Center for Infectious Disease"/>
            <person name="Wu L."/>
            <person name="Ma J."/>
        </authorList>
    </citation>
    <scope>NUCLEOTIDE SEQUENCE [LARGE SCALE GENOMIC DNA]</scope>
    <source>
        <strain evidence="4">CCM 7526</strain>
    </source>
</reference>
<keyword evidence="2" id="KW-0812">Transmembrane</keyword>
<name>A0ABW4A9E4_9ACTN</name>
<evidence type="ECO:0000256" key="1">
    <source>
        <dbReference type="SAM" id="MobiDB-lite"/>
    </source>
</evidence>
<proteinExistence type="predicted"/>
<gene>
    <name evidence="3" type="ORF">ACFQ5G_18690</name>
</gene>
<evidence type="ECO:0000313" key="3">
    <source>
        <dbReference type="EMBL" id="MFD1367389.1"/>
    </source>
</evidence>
<dbReference type="EMBL" id="JBHTMK010000023">
    <property type="protein sequence ID" value="MFD1367389.1"/>
    <property type="molecule type" value="Genomic_DNA"/>
</dbReference>
<organism evidence="3 4">
    <name type="scientific">Actinoplanes sichuanensis</name>
    <dbReference type="NCBI Taxonomy" id="512349"/>
    <lineage>
        <taxon>Bacteria</taxon>
        <taxon>Bacillati</taxon>
        <taxon>Actinomycetota</taxon>
        <taxon>Actinomycetes</taxon>
        <taxon>Micromonosporales</taxon>
        <taxon>Micromonosporaceae</taxon>
        <taxon>Actinoplanes</taxon>
    </lineage>
</organism>
<evidence type="ECO:0000256" key="2">
    <source>
        <dbReference type="SAM" id="Phobius"/>
    </source>
</evidence>
<keyword evidence="2" id="KW-1133">Transmembrane helix</keyword>
<keyword evidence="4" id="KW-1185">Reference proteome</keyword>
<evidence type="ECO:0000313" key="4">
    <source>
        <dbReference type="Proteomes" id="UP001597183"/>
    </source>
</evidence>
<protein>
    <submittedName>
        <fullName evidence="3">Uncharacterized protein</fullName>
    </submittedName>
</protein>
<sequence length="65" mass="6820">MAVERPLRIDTTGIAVAAGLAALLFGGVVQGLHLIGNASPTPRPPVTRPAETPDRTPPHYNVRPD</sequence>
<feature type="transmembrane region" description="Helical" evidence="2">
    <location>
        <begin position="12"/>
        <end position="35"/>
    </location>
</feature>
<dbReference type="Proteomes" id="UP001597183">
    <property type="component" value="Unassembled WGS sequence"/>
</dbReference>
<feature type="region of interest" description="Disordered" evidence="1">
    <location>
        <begin position="36"/>
        <end position="65"/>
    </location>
</feature>
<keyword evidence="2" id="KW-0472">Membrane</keyword>